<dbReference type="Gene3D" id="3.40.50.150">
    <property type="entry name" value="Vaccinia Virus protein VP39"/>
    <property type="match status" value="1"/>
</dbReference>
<feature type="domain" description="Methyltransferase" evidence="1">
    <location>
        <begin position="53"/>
        <end position="151"/>
    </location>
</feature>
<dbReference type="SUPFAM" id="SSF53335">
    <property type="entry name" value="S-adenosyl-L-methionine-dependent methyltransferases"/>
    <property type="match status" value="1"/>
</dbReference>
<name>F5XSF9_MICPN</name>
<reference evidence="2 3" key="1">
    <citation type="submission" date="2011-05" db="EMBL/GenBank/DDBJ databases">
        <title>Whole genome sequence of Microlunatus phosphovorus NM-1.</title>
        <authorList>
            <person name="Hosoyama A."/>
            <person name="Sasaki K."/>
            <person name="Harada T."/>
            <person name="Igarashi R."/>
            <person name="Kawakoshi A."/>
            <person name="Sasagawa M."/>
            <person name="Fukada J."/>
            <person name="Nakamura S."/>
            <person name="Katano Y."/>
            <person name="Hanada S."/>
            <person name="Kamagata Y."/>
            <person name="Nakamura N."/>
            <person name="Yamazaki S."/>
            <person name="Fujita N."/>
        </authorList>
    </citation>
    <scope>NUCLEOTIDE SEQUENCE [LARGE SCALE GENOMIC DNA]</scope>
    <source>
        <strain evidence="3">ATCC 700054 / DSM 10555 / JCM 9379 / NBRC 101784 / NCIMB 13414 / VKM Ac-1990 / NM-1</strain>
    </source>
</reference>
<dbReference type="Pfam" id="PF13649">
    <property type="entry name" value="Methyltransf_25"/>
    <property type="match status" value="1"/>
</dbReference>
<proteinExistence type="predicted"/>
<dbReference type="KEGG" id="mph:MLP_18260"/>
<dbReference type="STRING" id="1032480.MLP_18260"/>
<evidence type="ECO:0000259" key="1">
    <source>
        <dbReference type="Pfam" id="PF13649"/>
    </source>
</evidence>
<dbReference type="InterPro" id="IPR041698">
    <property type="entry name" value="Methyltransf_25"/>
</dbReference>
<dbReference type="Proteomes" id="UP000007947">
    <property type="component" value="Chromosome"/>
</dbReference>
<gene>
    <name evidence="2" type="ordered locus">MLP_18260</name>
</gene>
<dbReference type="AlphaFoldDB" id="F5XSF9"/>
<evidence type="ECO:0000313" key="2">
    <source>
        <dbReference type="EMBL" id="BAK34840.1"/>
    </source>
</evidence>
<dbReference type="eggNOG" id="COG2226">
    <property type="taxonomic scope" value="Bacteria"/>
</dbReference>
<evidence type="ECO:0000313" key="3">
    <source>
        <dbReference type="Proteomes" id="UP000007947"/>
    </source>
</evidence>
<protein>
    <recommendedName>
        <fullName evidence="1">Methyltransferase domain-containing protein</fullName>
    </recommendedName>
</protein>
<sequence>MSPRPVLSSGASKVDEYAATAGAYDLFAAPYRSVQLAALDELMPRLRPEVGPILDIGAGSGVNAAVMLDRLSDARVVALEPSRAMRSLILSRIAAHSEWYRRVTVRPEDFFSASLPERIGGAILLGVIGHFDPGERAAVLAELAARLPEGGAALLDLQQPERPRRVEPYEFTAATIGELSYRGIAEAWPVDTELMRWRMSYLCLEGERVLTEDTAEYEYRHPAPAVVAVEAEAVGLSLVPLADGVHWLVERA</sequence>
<dbReference type="InterPro" id="IPR029063">
    <property type="entry name" value="SAM-dependent_MTases_sf"/>
</dbReference>
<dbReference type="EMBL" id="AP012204">
    <property type="protein sequence ID" value="BAK34840.1"/>
    <property type="molecule type" value="Genomic_DNA"/>
</dbReference>
<organism evidence="2 3">
    <name type="scientific">Microlunatus phosphovorus (strain ATCC 700054 / DSM 10555 / JCM 9379 / NBRC 101784 / NCIMB 13414 / VKM Ac-1990 / NM-1)</name>
    <dbReference type="NCBI Taxonomy" id="1032480"/>
    <lineage>
        <taxon>Bacteria</taxon>
        <taxon>Bacillati</taxon>
        <taxon>Actinomycetota</taxon>
        <taxon>Actinomycetes</taxon>
        <taxon>Propionibacteriales</taxon>
        <taxon>Propionibacteriaceae</taxon>
        <taxon>Microlunatus</taxon>
    </lineage>
</organism>
<dbReference type="CDD" id="cd02440">
    <property type="entry name" value="AdoMet_MTases"/>
    <property type="match status" value="1"/>
</dbReference>
<keyword evidence="3" id="KW-1185">Reference proteome</keyword>
<accession>F5XSF9</accession>
<dbReference type="HOGENOM" id="CLU_088151_0_0_11"/>